<dbReference type="InterPro" id="IPR012677">
    <property type="entry name" value="Nucleotide-bd_a/b_plait_sf"/>
</dbReference>
<name>A0A6A5YUY0_9PLEO</name>
<dbReference type="GO" id="GO:0008270">
    <property type="term" value="F:zinc ion binding"/>
    <property type="evidence" value="ECO:0007669"/>
    <property type="project" value="UniProtKB-KW"/>
</dbReference>
<dbReference type="GO" id="GO:0003723">
    <property type="term" value="F:RNA binding"/>
    <property type="evidence" value="ECO:0007669"/>
    <property type="project" value="UniProtKB-UniRule"/>
</dbReference>
<dbReference type="PANTHER" id="PTHR14398:SF0">
    <property type="entry name" value="ZINC FINGER PROTEIN SWM"/>
    <property type="match status" value="1"/>
</dbReference>
<feature type="region of interest" description="Disordered" evidence="4">
    <location>
        <begin position="749"/>
        <end position="802"/>
    </location>
</feature>
<organism evidence="7 8">
    <name type="scientific">Lophiotrema nucula</name>
    <dbReference type="NCBI Taxonomy" id="690887"/>
    <lineage>
        <taxon>Eukaryota</taxon>
        <taxon>Fungi</taxon>
        <taxon>Dikarya</taxon>
        <taxon>Ascomycota</taxon>
        <taxon>Pezizomycotina</taxon>
        <taxon>Dothideomycetes</taxon>
        <taxon>Pleosporomycetidae</taxon>
        <taxon>Pleosporales</taxon>
        <taxon>Lophiotremataceae</taxon>
        <taxon>Lophiotrema</taxon>
    </lineage>
</organism>
<evidence type="ECO:0000256" key="4">
    <source>
        <dbReference type="SAM" id="MobiDB-lite"/>
    </source>
</evidence>
<dbReference type="SMART" id="SM00356">
    <property type="entry name" value="ZnF_C3H1"/>
    <property type="match status" value="1"/>
</dbReference>
<feature type="compositionally biased region" description="Basic and acidic residues" evidence="4">
    <location>
        <begin position="160"/>
        <end position="175"/>
    </location>
</feature>
<dbReference type="SUPFAM" id="SSF54928">
    <property type="entry name" value="RNA-binding domain, RBD"/>
    <property type="match status" value="1"/>
</dbReference>
<proteinExistence type="predicted"/>
<feature type="region of interest" description="Disordered" evidence="4">
    <location>
        <begin position="294"/>
        <end position="396"/>
    </location>
</feature>
<dbReference type="PANTHER" id="PTHR14398">
    <property type="entry name" value="RNA RECOGNITION RRM/RNP DOMAIN"/>
    <property type="match status" value="1"/>
</dbReference>
<gene>
    <name evidence="7" type="ORF">BDV96DRAFT_651458</name>
</gene>
<keyword evidence="3" id="KW-0479">Metal-binding</keyword>
<dbReference type="PROSITE" id="PS50102">
    <property type="entry name" value="RRM"/>
    <property type="match status" value="1"/>
</dbReference>
<dbReference type="InterPro" id="IPR035979">
    <property type="entry name" value="RBD_domain_sf"/>
</dbReference>
<dbReference type="SMART" id="SM00360">
    <property type="entry name" value="RRM"/>
    <property type="match status" value="1"/>
</dbReference>
<accession>A0A6A5YUY0</accession>
<dbReference type="Proteomes" id="UP000799770">
    <property type="component" value="Unassembled WGS sequence"/>
</dbReference>
<feature type="domain" description="RRM" evidence="5">
    <location>
        <begin position="426"/>
        <end position="498"/>
    </location>
</feature>
<dbReference type="Gene3D" id="3.30.70.330">
    <property type="match status" value="1"/>
</dbReference>
<evidence type="ECO:0000256" key="3">
    <source>
        <dbReference type="PROSITE-ProRule" id="PRU00723"/>
    </source>
</evidence>
<dbReference type="GO" id="GO:0005634">
    <property type="term" value="C:nucleus"/>
    <property type="evidence" value="ECO:0007669"/>
    <property type="project" value="TreeGrafter"/>
</dbReference>
<dbReference type="PRINTS" id="PR01217">
    <property type="entry name" value="PRICHEXTENSN"/>
</dbReference>
<keyword evidence="1 2" id="KW-0694">RNA-binding</keyword>
<evidence type="ECO:0000259" key="5">
    <source>
        <dbReference type="PROSITE" id="PS50102"/>
    </source>
</evidence>
<keyword evidence="3" id="KW-0862">Zinc</keyword>
<evidence type="ECO:0000259" key="6">
    <source>
        <dbReference type="PROSITE" id="PS50103"/>
    </source>
</evidence>
<keyword evidence="3" id="KW-0863">Zinc-finger</keyword>
<feature type="compositionally biased region" description="Polar residues" evidence="4">
    <location>
        <begin position="364"/>
        <end position="376"/>
    </location>
</feature>
<dbReference type="CDD" id="cd12257">
    <property type="entry name" value="RRM1_RBM26_like"/>
    <property type="match status" value="1"/>
</dbReference>
<feature type="compositionally biased region" description="Low complexity" evidence="4">
    <location>
        <begin position="89"/>
        <end position="103"/>
    </location>
</feature>
<feature type="compositionally biased region" description="Basic and acidic residues" evidence="4">
    <location>
        <begin position="759"/>
        <end position="778"/>
    </location>
</feature>
<evidence type="ECO:0000256" key="2">
    <source>
        <dbReference type="PROSITE-ProRule" id="PRU00176"/>
    </source>
</evidence>
<dbReference type="OrthoDB" id="443401at2759"/>
<feature type="region of interest" description="Disordered" evidence="4">
    <location>
        <begin position="584"/>
        <end position="609"/>
    </location>
</feature>
<dbReference type="InterPro" id="IPR045137">
    <property type="entry name" value="RBM26/27"/>
</dbReference>
<feature type="region of interest" description="Disordered" evidence="4">
    <location>
        <begin position="82"/>
        <end position="177"/>
    </location>
</feature>
<dbReference type="EMBL" id="ML977340">
    <property type="protein sequence ID" value="KAF2109888.1"/>
    <property type="molecule type" value="Genomic_DNA"/>
</dbReference>
<feature type="domain" description="C3H1-type" evidence="6">
    <location>
        <begin position="263"/>
        <end position="291"/>
    </location>
</feature>
<keyword evidence="8" id="KW-1185">Reference proteome</keyword>
<evidence type="ECO:0000313" key="7">
    <source>
        <dbReference type="EMBL" id="KAF2109888.1"/>
    </source>
</evidence>
<dbReference type="InterPro" id="IPR000571">
    <property type="entry name" value="Znf_CCCH"/>
</dbReference>
<evidence type="ECO:0000256" key="1">
    <source>
        <dbReference type="ARBA" id="ARBA00022884"/>
    </source>
</evidence>
<feature type="compositionally biased region" description="Acidic residues" evidence="4">
    <location>
        <begin position="779"/>
        <end position="802"/>
    </location>
</feature>
<protein>
    <submittedName>
        <fullName evidence="7">Uncharacterized protein</fullName>
    </submittedName>
</protein>
<dbReference type="AlphaFoldDB" id="A0A6A5YUY0"/>
<dbReference type="InterPro" id="IPR000504">
    <property type="entry name" value="RRM_dom"/>
</dbReference>
<dbReference type="Pfam" id="PF00076">
    <property type="entry name" value="RRM_1"/>
    <property type="match status" value="1"/>
</dbReference>
<evidence type="ECO:0000313" key="8">
    <source>
        <dbReference type="Proteomes" id="UP000799770"/>
    </source>
</evidence>
<reference evidence="7" key="1">
    <citation type="journal article" date="2020" name="Stud. Mycol.">
        <title>101 Dothideomycetes genomes: a test case for predicting lifestyles and emergence of pathogens.</title>
        <authorList>
            <person name="Haridas S."/>
            <person name="Albert R."/>
            <person name="Binder M."/>
            <person name="Bloem J."/>
            <person name="Labutti K."/>
            <person name="Salamov A."/>
            <person name="Andreopoulos B."/>
            <person name="Baker S."/>
            <person name="Barry K."/>
            <person name="Bills G."/>
            <person name="Bluhm B."/>
            <person name="Cannon C."/>
            <person name="Castanera R."/>
            <person name="Culley D."/>
            <person name="Daum C."/>
            <person name="Ezra D."/>
            <person name="Gonzalez J."/>
            <person name="Henrissat B."/>
            <person name="Kuo A."/>
            <person name="Liang C."/>
            <person name="Lipzen A."/>
            <person name="Lutzoni F."/>
            <person name="Magnuson J."/>
            <person name="Mondo S."/>
            <person name="Nolan M."/>
            <person name="Ohm R."/>
            <person name="Pangilinan J."/>
            <person name="Park H.-J."/>
            <person name="Ramirez L."/>
            <person name="Alfaro M."/>
            <person name="Sun H."/>
            <person name="Tritt A."/>
            <person name="Yoshinaga Y."/>
            <person name="Zwiers L.-H."/>
            <person name="Turgeon B."/>
            <person name="Goodwin S."/>
            <person name="Spatafora J."/>
            <person name="Crous P."/>
            <person name="Grigoriev I."/>
        </authorList>
    </citation>
    <scope>NUCLEOTIDE SEQUENCE</scope>
    <source>
        <strain evidence="7">CBS 627.86</strain>
    </source>
</reference>
<feature type="compositionally biased region" description="Pro residues" evidence="4">
    <location>
        <begin position="309"/>
        <end position="362"/>
    </location>
</feature>
<sequence>MRIEEADKPALRQWLLPKLESVSDADPSILADYVLALASSDDAEDAIRQSMATELSDFFHSDASAFIDEAIKAVQTKSYLPNEAPAAPPSAASSSTLTPSPALNAEAPPFNPPKGPSKPTIRRQRTPGTRNGVPPGTFLQTRKRTRESSQAADPPYRSSAEGDRPIKQMRGDRRPGLPVVTFQPSVNAHAGLPPRPSAPPVLPPGFTVPPSPGFSPFAPVNPMLSSFAMATAMGMGTDGFSGLPGMPPLPTLPLPPFMYGAQRLPKIPCEDFNTKGYCSLGYLCHFEHEDAVAAPTKPDGTPDLSSIFPPSPPPPPPPPPPPLPSPVPRSTIPPPPPPPPPPPTSYPPSFVPPPPPYPPPSMPFQRSTNSLASTFSLPRPQATDGAASAYDPNNASLGIDFASKVNDRRKRARISYAGPIYDPVVKTIVVERIPEENFSEENVRGYFLQFGNVTSVQMKPNKQLAIVRYDDHLAARRAYDSPKSIFDNRFVKVYWWRPELRLEAPSISNGAANNSSSSVVNGKVDYDGDEEMVDPAVLAKRQVEAQQAYEERQKKAQETAKKLSEVQEQLKVKETEARKLRRKLAQKTKHGEVSQVANGNGDDDSTMVDDPGLSTQLEALQAAAQDLGTFGGRGGLRGRGRGYSASRGGRGHGFAGASFNSGRSGVKRLDNRPKRVSVNIAEGTAKDEALRQFLLSIEHESIDPHPDKVDTQIITFKERYVAEIFLTQAHEIPNIGKLEFEWVPNATTLASNNKLDPPATDKRTEADGKVENEEKKVEEEDDMSISDGDYDVADDEDRWGAA</sequence>
<dbReference type="PROSITE" id="PS50103">
    <property type="entry name" value="ZF_C3H1"/>
    <property type="match status" value="1"/>
</dbReference>
<feature type="zinc finger region" description="C3H1-type" evidence="3">
    <location>
        <begin position="263"/>
        <end position="291"/>
    </location>
</feature>